<name>A0A923MGC5_9FIRM</name>
<feature type="transmembrane region" description="Helical" evidence="8">
    <location>
        <begin position="237"/>
        <end position="256"/>
    </location>
</feature>
<evidence type="ECO:0000256" key="6">
    <source>
        <dbReference type="ARBA" id="ARBA00022989"/>
    </source>
</evidence>
<keyword evidence="10" id="KW-1185">Reference proteome</keyword>
<feature type="transmembrane region" description="Helical" evidence="8">
    <location>
        <begin position="205"/>
        <end position="225"/>
    </location>
</feature>
<accession>A0A923MGC5</accession>
<evidence type="ECO:0000256" key="8">
    <source>
        <dbReference type="RuleBase" id="RU363064"/>
    </source>
</evidence>
<keyword evidence="8" id="KW-0769">Symport</keyword>
<dbReference type="PANTHER" id="PTHR30330">
    <property type="entry name" value="AGSS FAMILY TRANSPORTER, SODIUM-ALANINE"/>
    <property type="match status" value="1"/>
</dbReference>
<dbReference type="GO" id="GO:0005283">
    <property type="term" value="F:amino acid:sodium symporter activity"/>
    <property type="evidence" value="ECO:0007669"/>
    <property type="project" value="InterPro"/>
</dbReference>
<dbReference type="Proteomes" id="UP000620327">
    <property type="component" value="Unassembled WGS sequence"/>
</dbReference>
<feature type="transmembrane region" description="Helical" evidence="8">
    <location>
        <begin position="303"/>
        <end position="324"/>
    </location>
</feature>
<keyword evidence="6 8" id="KW-1133">Transmembrane helix</keyword>
<evidence type="ECO:0000256" key="1">
    <source>
        <dbReference type="ARBA" id="ARBA00004651"/>
    </source>
</evidence>
<comment type="subcellular location">
    <subcellularLocation>
        <location evidence="1 8">Cell membrane</location>
        <topology evidence="1 8">Multi-pass membrane protein</topology>
    </subcellularLocation>
</comment>
<keyword evidence="5 8" id="KW-0812">Transmembrane</keyword>
<evidence type="ECO:0000256" key="5">
    <source>
        <dbReference type="ARBA" id="ARBA00022692"/>
    </source>
</evidence>
<gene>
    <name evidence="9" type="ORF">H8Z83_01055</name>
</gene>
<dbReference type="PANTHER" id="PTHR30330:SF3">
    <property type="entry name" value="TRANSCRIPTIONAL REGULATOR, LRP FAMILY"/>
    <property type="match status" value="1"/>
</dbReference>
<comment type="similarity">
    <text evidence="2 8">Belongs to the alanine or glycine:cation symporter (AGCS) (TC 2.A.25) family.</text>
</comment>
<sequence length="445" mass="46009">MLEVLNTLLWGPGTLALILGTGVWLTLRTGGFPQRNLGRALTLSLGREARRKGRGGVSPFGSLMTALASTVGTGNIVGVAAALVSGGPGALVWMELAALLGLASKFAECMLAVKYRRVRRDGTRWGGPMAVMEARLGAPGRWMGKLFAVFALLMAFTMGALAQSGALADTFSAAFTLPRWRVGLVTAALALTILLGGIRRIADISTVLVPVMALLYLGGGLAVILGNLRRLPEAVTLMLRCAVAPEAALGGALGIVTRREALRWGVARGVFSNEAGLGSAAITAACADTEDPVRQGLISMTGVFFDTMVICAVTGLAICCSGTLGAADGNGRPLTGAALTLRAFETVLGPLAPWLIGVALGLFAFTSVLGCAVQAETTASYLLGPEAVRPCRVLYGLAVFAGAVIPMATVLQLADLANALMAFPNLVCLLLLSDEIAGECRRKDR</sequence>
<keyword evidence="7 8" id="KW-0472">Membrane</keyword>
<feature type="transmembrane region" description="Helical" evidence="8">
    <location>
        <begin position="60"/>
        <end position="84"/>
    </location>
</feature>
<dbReference type="Pfam" id="PF01235">
    <property type="entry name" value="Na_Ala_symp"/>
    <property type="match status" value="1"/>
</dbReference>
<feature type="transmembrane region" description="Helical" evidence="8">
    <location>
        <begin position="180"/>
        <end position="198"/>
    </location>
</feature>
<proteinExistence type="inferred from homology"/>
<feature type="transmembrane region" description="Helical" evidence="8">
    <location>
        <begin position="146"/>
        <end position="168"/>
    </location>
</feature>
<evidence type="ECO:0000256" key="3">
    <source>
        <dbReference type="ARBA" id="ARBA00022448"/>
    </source>
</evidence>
<keyword evidence="3 8" id="KW-0813">Transport</keyword>
<comment type="caution">
    <text evidence="9">The sequence shown here is derived from an EMBL/GenBank/DDBJ whole genome shotgun (WGS) entry which is preliminary data.</text>
</comment>
<feature type="transmembrane region" description="Helical" evidence="8">
    <location>
        <begin position="351"/>
        <end position="373"/>
    </location>
</feature>
<dbReference type="InterPro" id="IPR001463">
    <property type="entry name" value="Na/Ala_symport"/>
</dbReference>
<dbReference type="Gene3D" id="1.20.1740.10">
    <property type="entry name" value="Amino acid/polyamine transporter I"/>
    <property type="match status" value="1"/>
</dbReference>
<dbReference type="RefSeq" id="WP_187013339.1">
    <property type="nucleotide sequence ID" value="NZ_JACOQI010000001.1"/>
</dbReference>
<feature type="transmembrane region" description="Helical" evidence="8">
    <location>
        <begin position="90"/>
        <end position="113"/>
    </location>
</feature>
<organism evidence="9 10">
    <name type="scientific">Dysosmobacter segnis</name>
    <dbReference type="NCBI Taxonomy" id="2763042"/>
    <lineage>
        <taxon>Bacteria</taxon>
        <taxon>Bacillati</taxon>
        <taxon>Bacillota</taxon>
        <taxon>Clostridia</taxon>
        <taxon>Eubacteriales</taxon>
        <taxon>Oscillospiraceae</taxon>
        <taxon>Dysosmobacter</taxon>
    </lineage>
</organism>
<evidence type="ECO:0000256" key="4">
    <source>
        <dbReference type="ARBA" id="ARBA00022475"/>
    </source>
</evidence>
<evidence type="ECO:0000256" key="7">
    <source>
        <dbReference type="ARBA" id="ARBA00023136"/>
    </source>
</evidence>
<evidence type="ECO:0000256" key="2">
    <source>
        <dbReference type="ARBA" id="ARBA00009261"/>
    </source>
</evidence>
<dbReference type="EMBL" id="JACOQI010000001">
    <property type="protein sequence ID" value="MBC5768939.1"/>
    <property type="molecule type" value="Genomic_DNA"/>
</dbReference>
<evidence type="ECO:0000313" key="10">
    <source>
        <dbReference type="Proteomes" id="UP000620327"/>
    </source>
</evidence>
<keyword evidence="4 8" id="KW-1003">Cell membrane</keyword>
<protein>
    <submittedName>
        <fullName evidence="9">Sodium:alanine symporter family protein</fullName>
    </submittedName>
</protein>
<dbReference type="NCBIfam" id="TIGR00835">
    <property type="entry name" value="agcS"/>
    <property type="match status" value="1"/>
</dbReference>
<dbReference type="AlphaFoldDB" id="A0A923MGC5"/>
<reference evidence="9" key="1">
    <citation type="submission" date="2020-08" db="EMBL/GenBank/DDBJ databases">
        <title>Genome public.</title>
        <authorList>
            <person name="Liu C."/>
            <person name="Sun Q."/>
        </authorList>
    </citation>
    <scope>NUCLEOTIDE SEQUENCE</scope>
    <source>
        <strain evidence="9">BX15</strain>
    </source>
</reference>
<feature type="transmembrane region" description="Helical" evidence="8">
    <location>
        <begin position="6"/>
        <end position="27"/>
    </location>
</feature>
<dbReference type="PRINTS" id="PR00175">
    <property type="entry name" value="NAALASMPORT"/>
</dbReference>
<feature type="transmembrane region" description="Helical" evidence="8">
    <location>
        <begin position="393"/>
        <end position="413"/>
    </location>
</feature>
<evidence type="ECO:0000313" key="9">
    <source>
        <dbReference type="EMBL" id="MBC5768939.1"/>
    </source>
</evidence>
<dbReference type="GO" id="GO:0005886">
    <property type="term" value="C:plasma membrane"/>
    <property type="evidence" value="ECO:0007669"/>
    <property type="project" value="UniProtKB-SubCell"/>
</dbReference>